<evidence type="ECO:0000313" key="1">
    <source>
        <dbReference type="RefSeq" id="XP_059600443.1"/>
    </source>
</evidence>
<dbReference type="AlphaFoldDB" id="A0AAJ8BMW8"/>
<sequence>MTDVFLTNEIRLRLASHSTCKEKSKSCACEGVPDQLSCYIRAQKQPLHHLSGMSLFWPCPGLSVNLGEQMKDFSGNMLQYTLPWLSISRTSWTSHVIKMQWTSEDLRVAYNLEGHNLGSAVSDRPGAGGCGRYCTLMERKAFSS</sequence>
<protein>
    <submittedName>
        <fullName evidence="1">Uncharacterized protein</fullName>
    </submittedName>
</protein>
<organism evidence="1">
    <name type="scientific">Aspergillus niger</name>
    <dbReference type="NCBI Taxonomy" id="5061"/>
    <lineage>
        <taxon>Eukaryota</taxon>
        <taxon>Fungi</taxon>
        <taxon>Dikarya</taxon>
        <taxon>Ascomycota</taxon>
        <taxon>Pezizomycotina</taxon>
        <taxon>Eurotiomycetes</taxon>
        <taxon>Eurotiomycetidae</taxon>
        <taxon>Eurotiales</taxon>
        <taxon>Aspergillaceae</taxon>
        <taxon>Aspergillus</taxon>
        <taxon>Aspergillus subgen. Circumdati</taxon>
    </lineage>
</organism>
<reference evidence="1" key="2">
    <citation type="submission" date="2025-08" db="UniProtKB">
        <authorList>
            <consortium name="RefSeq"/>
        </authorList>
    </citation>
    <scope>IDENTIFICATION</scope>
</reference>
<dbReference type="GeneID" id="84590798"/>
<name>A0AAJ8BMW8_ASPNG</name>
<dbReference type="RefSeq" id="XP_059600443.1">
    <property type="nucleotide sequence ID" value="XM_059747271.1"/>
</dbReference>
<accession>A0AAJ8BMW8</accession>
<dbReference type="VEuPathDB" id="FungiDB:An04g00700"/>
<gene>
    <name evidence="1" type="ORF">An04g00700</name>
</gene>
<proteinExistence type="predicted"/>
<dbReference type="KEGG" id="ang:An04g00700"/>
<reference evidence="1" key="1">
    <citation type="submission" date="2025-02" db="EMBL/GenBank/DDBJ databases">
        <authorList>
            <consortium name="NCBI Genome Project"/>
        </authorList>
    </citation>
    <scope>NUCLEOTIDE SEQUENCE</scope>
</reference>